<keyword evidence="3" id="KW-0067">ATP-binding</keyword>
<name>A0ABT5TCR0_9RHOB</name>
<dbReference type="EMBL" id="JAQZSM010000021">
    <property type="protein sequence ID" value="MDD7972908.1"/>
    <property type="molecule type" value="Genomic_DNA"/>
</dbReference>
<accession>A0ABT5TCR0</accession>
<dbReference type="PANTHER" id="PTHR43566">
    <property type="entry name" value="CONSERVED PROTEIN"/>
    <property type="match status" value="1"/>
</dbReference>
<evidence type="ECO:0000259" key="2">
    <source>
        <dbReference type="Pfam" id="PF13635"/>
    </source>
</evidence>
<dbReference type="InterPro" id="IPR025420">
    <property type="entry name" value="DUF4143"/>
</dbReference>
<dbReference type="Pfam" id="PF13173">
    <property type="entry name" value="AAA_14"/>
    <property type="match status" value="1"/>
</dbReference>
<dbReference type="InterPro" id="IPR027417">
    <property type="entry name" value="P-loop_NTPase"/>
</dbReference>
<reference evidence="3" key="1">
    <citation type="submission" date="2023-02" db="EMBL/GenBank/DDBJ databases">
        <title>Description of Roseinatronobacter alkalisoli sp. nov., an alkaliphilic bacerium isolated from soda soil.</title>
        <authorList>
            <person name="Wei W."/>
        </authorList>
    </citation>
    <scope>NUCLEOTIDE SEQUENCE</scope>
    <source>
        <strain evidence="3">HJB301</strain>
    </source>
</reference>
<keyword evidence="3" id="KW-0547">Nucleotide-binding</keyword>
<feature type="domain" description="DUF4143" evidence="2">
    <location>
        <begin position="195"/>
        <end position="355"/>
    </location>
</feature>
<comment type="caution">
    <text evidence="3">The sequence shown here is derived from an EMBL/GenBank/DDBJ whole genome shotgun (WGS) entry which is preliminary data.</text>
</comment>
<dbReference type="RefSeq" id="WP_274353582.1">
    <property type="nucleotide sequence ID" value="NZ_JAQZSM010000021.1"/>
</dbReference>
<dbReference type="Pfam" id="PF13635">
    <property type="entry name" value="DUF4143"/>
    <property type="match status" value="1"/>
</dbReference>
<dbReference type="GO" id="GO:0005524">
    <property type="term" value="F:ATP binding"/>
    <property type="evidence" value="ECO:0007669"/>
    <property type="project" value="UniProtKB-KW"/>
</dbReference>
<evidence type="ECO:0000259" key="1">
    <source>
        <dbReference type="Pfam" id="PF13173"/>
    </source>
</evidence>
<feature type="domain" description="AAA" evidence="1">
    <location>
        <begin position="17"/>
        <end position="133"/>
    </location>
</feature>
<keyword evidence="4" id="KW-1185">Reference proteome</keyword>
<sequence length="408" mass="45197">MYPRFAKERIEEALSDTRVVLISGPRQSGKTTLAMDVAADRTPFLTLDDANVLRSAVDDPVGFVRGLDRAVIDEVQRVPDLLLAIKNLVDDDKTPGRFLLTGSANLMTLPKVADSLAGRMEVIRLLPLSQSEIIGTKSNFIDRAFAGEMPSADHIVVGNELIEIVLSGGYPEALGRKRWARKQDWYHGYLDAIVQRDVRDVAQIDQLAVMPKLLSVLAEHSGQLVNYSAIGGALDLNHVTTRKYVSVFESLYLVHTLQPWFSNRLKRLTKSPKLHFLDAGLLASMRDVSPDVVAKDKTCFGSILETFVFSELRKIASWSEQKCSFAHFRDKDKNEVDLVLENRRGDVIGIEVKSSATVSAADFSGMRKLADACGDKFVQGMVLYDHDKIVPFGENIFAAPLSSLWSSS</sequence>
<protein>
    <submittedName>
        <fullName evidence="3">ATP-binding protein</fullName>
    </submittedName>
</protein>
<gene>
    <name evidence="3" type="ORF">PUT78_17585</name>
</gene>
<dbReference type="PANTHER" id="PTHR43566:SF2">
    <property type="entry name" value="DUF4143 DOMAIN-CONTAINING PROTEIN"/>
    <property type="match status" value="1"/>
</dbReference>
<dbReference type="InterPro" id="IPR041682">
    <property type="entry name" value="AAA_14"/>
</dbReference>
<organism evidence="3 4">
    <name type="scientific">Roseinatronobacter alkalisoli</name>
    <dbReference type="NCBI Taxonomy" id="3028235"/>
    <lineage>
        <taxon>Bacteria</taxon>
        <taxon>Pseudomonadati</taxon>
        <taxon>Pseudomonadota</taxon>
        <taxon>Alphaproteobacteria</taxon>
        <taxon>Rhodobacterales</taxon>
        <taxon>Paracoccaceae</taxon>
        <taxon>Roseinatronobacter</taxon>
    </lineage>
</organism>
<evidence type="ECO:0000313" key="3">
    <source>
        <dbReference type="EMBL" id="MDD7972908.1"/>
    </source>
</evidence>
<evidence type="ECO:0000313" key="4">
    <source>
        <dbReference type="Proteomes" id="UP001431784"/>
    </source>
</evidence>
<proteinExistence type="predicted"/>
<dbReference type="SUPFAM" id="SSF52540">
    <property type="entry name" value="P-loop containing nucleoside triphosphate hydrolases"/>
    <property type="match status" value="1"/>
</dbReference>
<dbReference type="Proteomes" id="UP001431784">
    <property type="component" value="Unassembled WGS sequence"/>
</dbReference>